<gene>
    <name evidence="8" type="primary">nadK</name>
    <name evidence="9" type="ORF">SAMN05661003_1148</name>
</gene>
<dbReference type="STRING" id="57664.SAMN05661003_1148"/>
<keyword evidence="10" id="KW-1185">Reference proteome</keyword>
<feature type="binding site" evidence="8">
    <location>
        <position position="251"/>
    </location>
    <ligand>
        <name>NAD(+)</name>
        <dbReference type="ChEBI" id="CHEBI:57540"/>
    </ligand>
</feature>
<comment type="catalytic activity">
    <reaction evidence="7 8">
        <text>NAD(+) + ATP = ADP + NADP(+) + H(+)</text>
        <dbReference type="Rhea" id="RHEA:18629"/>
        <dbReference type="ChEBI" id="CHEBI:15378"/>
        <dbReference type="ChEBI" id="CHEBI:30616"/>
        <dbReference type="ChEBI" id="CHEBI:57540"/>
        <dbReference type="ChEBI" id="CHEBI:58349"/>
        <dbReference type="ChEBI" id="CHEBI:456216"/>
        <dbReference type="EC" id="2.7.1.23"/>
    </reaction>
</comment>
<evidence type="ECO:0000256" key="5">
    <source>
        <dbReference type="ARBA" id="ARBA00022857"/>
    </source>
</evidence>
<dbReference type="PANTHER" id="PTHR20275:SF0">
    <property type="entry name" value="NAD KINASE"/>
    <property type="match status" value="1"/>
</dbReference>
<keyword evidence="6 8" id="KW-0520">NAD</keyword>
<comment type="cofactor">
    <cofactor evidence="8">
        <name>a divalent metal cation</name>
        <dbReference type="ChEBI" id="CHEBI:60240"/>
    </cofactor>
</comment>
<feature type="binding site" evidence="8">
    <location>
        <begin position="151"/>
        <end position="152"/>
    </location>
    <ligand>
        <name>NAD(+)</name>
        <dbReference type="ChEBI" id="CHEBI:57540"/>
    </ligand>
</feature>
<comment type="caution">
    <text evidence="8">Lacks conserved residue(s) required for the propagation of feature annotation.</text>
</comment>
<evidence type="ECO:0000256" key="1">
    <source>
        <dbReference type="ARBA" id="ARBA00022679"/>
    </source>
</evidence>
<comment type="similarity">
    <text evidence="8">Belongs to the NAD kinase family.</text>
</comment>
<dbReference type="PANTHER" id="PTHR20275">
    <property type="entry name" value="NAD KINASE"/>
    <property type="match status" value="1"/>
</dbReference>
<dbReference type="Pfam" id="PF01513">
    <property type="entry name" value="NAD_kinase"/>
    <property type="match status" value="1"/>
</dbReference>
<dbReference type="EMBL" id="FNAQ01000014">
    <property type="protein sequence ID" value="SDE51307.1"/>
    <property type="molecule type" value="Genomic_DNA"/>
</dbReference>
<dbReference type="GO" id="GO:0003951">
    <property type="term" value="F:NAD+ kinase activity"/>
    <property type="evidence" value="ECO:0007669"/>
    <property type="project" value="UniProtKB-UniRule"/>
</dbReference>
<dbReference type="Gene3D" id="3.40.50.10330">
    <property type="entry name" value="Probable inorganic polyphosphate/atp-NAD kinase, domain 1"/>
    <property type="match status" value="1"/>
</dbReference>
<keyword evidence="2 8" id="KW-0547">Nucleotide-binding</keyword>
<evidence type="ECO:0000313" key="10">
    <source>
        <dbReference type="Proteomes" id="UP000243205"/>
    </source>
</evidence>
<sequence length="294" mass="31821">MKTAIRVIGIYAKRTNPDAITVAGQLCRYLTGRGVAVLVETRLAEDLRGRDAAENLPAADAASLPGQVDAIVVLGGDGTLISVARDVGALAVPILGVNLGSLGFLTEITLEELYPQLERVLAGDFTVSERIMLQAQIVRDRLPLAQYHVLNDVVINKGALARIIDMEVWVNDDYLTTFKADGLIVSSPTGSTAYNLAAGGPIVYPGLHCLLITPICPHTLTNRPIIVSDNAVIQIRMAFDSERVFCTADGQVGMALQGRDVVEIRKAEMCTHLIKSASKNYFEVLRAKLRWGER</sequence>
<feature type="active site" description="Proton acceptor" evidence="8">
    <location>
        <position position="77"/>
    </location>
</feature>
<dbReference type="AlphaFoldDB" id="A0A1G7DIC9"/>
<evidence type="ECO:0000256" key="2">
    <source>
        <dbReference type="ARBA" id="ARBA00022741"/>
    </source>
</evidence>
<name>A0A1G7DIC9_9BACT</name>
<keyword evidence="1 8" id="KW-0808">Transferase</keyword>
<keyword evidence="4 8" id="KW-0067">ATP-binding</keyword>
<dbReference type="FunFam" id="2.60.200.30:FF:000009">
    <property type="entry name" value="Poly(P)/ATP NAD kinase"/>
    <property type="match status" value="1"/>
</dbReference>
<dbReference type="SUPFAM" id="SSF111331">
    <property type="entry name" value="NAD kinase/diacylglycerol kinase-like"/>
    <property type="match status" value="1"/>
</dbReference>
<dbReference type="GO" id="GO:0005737">
    <property type="term" value="C:cytoplasm"/>
    <property type="evidence" value="ECO:0007669"/>
    <property type="project" value="UniProtKB-SubCell"/>
</dbReference>
<protein>
    <recommendedName>
        <fullName evidence="8">NAD kinase</fullName>
        <ecNumber evidence="8">2.7.1.23</ecNumber>
    </recommendedName>
    <alternativeName>
        <fullName evidence="8">ATP-dependent NAD kinase</fullName>
    </alternativeName>
</protein>
<dbReference type="InterPro" id="IPR017437">
    <property type="entry name" value="ATP-NAD_kinase_PpnK-typ_C"/>
</dbReference>
<reference evidence="10" key="1">
    <citation type="submission" date="2016-10" db="EMBL/GenBank/DDBJ databases">
        <authorList>
            <person name="Varghese N."/>
            <person name="Submissions S."/>
        </authorList>
    </citation>
    <scope>NUCLEOTIDE SEQUENCE [LARGE SCALE GENOMIC DNA]</scope>
    <source>
        <strain evidence="10">DSM 8987</strain>
    </source>
</reference>
<dbReference type="Pfam" id="PF20143">
    <property type="entry name" value="NAD_kinase_C"/>
    <property type="match status" value="1"/>
</dbReference>
<dbReference type="GO" id="GO:0019674">
    <property type="term" value="P:NAD+ metabolic process"/>
    <property type="evidence" value="ECO:0007669"/>
    <property type="project" value="InterPro"/>
</dbReference>
<dbReference type="GO" id="GO:0005524">
    <property type="term" value="F:ATP binding"/>
    <property type="evidence" value="ECO:0007669"/>
    <property type="project" value="UniProtKB-KW"/>
</dbReference>
<dbReference type="InterPro" id="IPR017438">
    <property type="entry name" value="ATP-NAD_kinase_N"/>
</dbReference>
<dbReference type="HAMAP" id="MF_00361">
    <property type="entry name" value="NAD_kinase"/>
    <property type="match status" value="1"/>
</dbReference>
<evidence type="ECO:0000256" key="4">
    <source>
        <dbReference type="ARBA" id="ARBA00022840"/>
    </source>
</evidence>
<keyword evidence="3 8" id="KW-0418">Kinase</keyword>
<dbReference type="GO" id="GO:0046872">
    <property type="term" value="F:metal ion binding"/>
    <property type="evidence" value="ECO:0007669"/>
    <property type="project" value="UniProtKB-UniRule"/>
</dbReference>
<comment type="subcellular location">
    <subcellularLocation>
        <location evidence="8">Cytoplasm</location>
    </subcellularLocation>
</comment>
<dbReference type="InterPro" id="IPR002504">
    <property type="entry name" value="NADK"/>
</dbReference>
<dbReference type="GO" id="GO:0006741">
    <property type="term" value="P:NADP+ biosynthetic process"/>
    <property type="evidence" value="ECO:0007669"/>
    <property type="project" value="UniProtKB-UniRule"/>
</dbReference>
<organism evidence="9 10">
    <name type="scientific">Desulfuromonas thiophila</name>
    <dbReference type="NCBI Taxonomy" id="57664"/>
    <lineage>
        <taxon>Bacteria</taxon>
        <taxon>Pseudomonadati</taxon>
        <taxon>Thermodesulfobacteriota</taxon>
        <taxon>Desulfuromonadia</taxon>
        <taxon>Desulfuromonadales</taxon>
        <taxon>Desulfuromonadaceae</taxon>
        <taxon>Desulfuromonas</taxon>
    </lineage>
</organism>
<dbReference type="GO" id="GO:0051287">
    <property type="term" value="F:NAD binding"/>
    <property type="evidence" value="ECO:0007669"/>
    <property type="project" value="UniProtKB-ARBA"/>
</dbReference>
<evidence type="ECO:0000256" key="3">
    <source>
        <dbReference type="ARBA" id="ARBA00022777"/>
    </source>
</evidence>
<keyword evidence="8" id="KW-0963">Cytoplasm</keyword>
<dbReference type="Proteomes" id="UP000243205">
    <property type="component" value="Unassembled WGS sequence"/>
</dbReference>
<evidence type="ECO:0000256" key="6">
    <source>
        <dbReference type="ARBA" id="ARBA00023027"/>
    </source>
</evidence>
<dbReference type="EC" id="2.7.1.23" evidence="8"/>
<dbReference type="InterPro" id="IPR016064">
    <property type="entry name" value="NAD/diacylglycerol_kinase_sf"/>
</dbReference>
<comment type="function">
    <text evidence="8">Involved in the regulation of the intracellular balance of NAD and NADP, and is a key enzyme in the biosynthesis of NADP. Catalyzes specifically the phosphorylation on 2'-hydroxyl of the adenosine moiety of NAD to yield NADP.</text>
</comment>
<feature type="binding site" evidence="8">
    <location>
        <position position="162"/>
    </location>
    <ligand>
        <name>NAD(+)</name>
        <dbReference type="ChEBI" id="CHEBI:57540"/>
    </ligand>
</feature>
<feature type="binding site" evidence="8">
    <location>
        <position position="179"/>
    </location>
    <ligand>
        <name>NAD(+)</name>
        <dbReference type="ChEBI" id="CHEBI:57540"/>
    </ligand>
</feature>
<evidence type="ECO:0000313" key="9">
    <source>
        <dbReference type="EMBL" id="SDE51307.1"/>
    </source>
</evidence>
<dbReference type="Gene3D" id="2.60.200.30">
    <property type="entry name" value="Probable inorganic polyphosphate/atp-NAD kinase, domain 2"/>
    <property type="match status" value="1"/>
</dbReference>
<evidence type="ECO:0000256" key="8">
    <source>
        <dbReference type="HAMAP-Rule" id="MF_00361"/>
    </source>
</evidence>
<feature type="binding site" evidence="8">
    <location>
        <position position="181"/>
    </location>
    <ligand>
        <name>NAD(+)</name>
        <dbReference type="ChEBI" id="CHEBI:57540"/>
    </ligand>
</feature>
<accession>A0A1G7DIC9</accession>
<evidence type="ECO:0000256" key="7">
    <source>
        <dbReference type="ARBA" id="ARBA00047925"/>
    </source>
</evidence>
<feature type="binding site" evidence="8">
    <location>
        <begin position="77"/>
        <end position="78"/>
    </location>
    <ligand>
        <name>NAD(+)</name>
        <dbReference type="ChEBI" id="CHEBI:57540"/>
    </ligand>
</feature>
<proteinExistence type="inferred from homology"/>
<keyword evidence="5 8" id="KW-0521">NADP</keyword>